<reference evidence="2 3" key="1">
    <citation type="submission" date="2019-02" db="EMBL/GenBank/DDBJ databases">
        <title>Sequencing the genomes of 1000 actinobacteria strains.</title>
        <authorList>
            <person name="Klenk H.-P."/>
        </authorList>
    </citation>
    <scope>NUCLEOTIDE SEQUENCE [LARGE SCALE GENOMIC DNA]</scope>
    <source>
        <strain evidence="2 3">DSM 18319</strain>
    </source>
</reference>
<evidence type="ECO:0000313" key="3">
    <source>
        <dbReference type="Proteomes" id="UP000291483"/>
    </source>
</evidence>
<protein>
    <recommendedName>
        <fullName evidence="1">DUF7882 domain-containing protein</fullName>
    </recommendedName>
</protein>
<dbReference type="OrthoDB" id="5123855at2"/>
<name>A0A4Q8AP75_9MICO</name>
<accession>A0A4Q8AP75</accession>
<dbReference type="RefSeq" id="WP_130506628.1">
    <property type="nucleotide sequence ID" value="NZ_SHLC01000001.1"/>
</dbReference>
<proteinExistence type="predicted"/>
<comment type="caution">
    <text evidence="2">The sequence shown here is derived from an EMBL/GenBank/DDBJ whole genome shotgun (WGS) entry which is preliminary data.</text>
</comment>
<organism evidence="2 3">
    <name type="scientific">Microterricola gilva</name>
    <dbReference type="NCBI Taxonomy" id="393267"/>
    <lineage>
        <taxon>Bacteria</taxon>
        <taxon>Bacillati</taxon>
        <taxon>Actinomycetota</taxon>
        <taxon>Actinomycetes</taxon>
        <taxon>Micrococcales</taxon>
        <taxon>Microbacteriaceae</taxon>
        <taxon>Microterricola</taxon>
    </lineage>
</organism>
<sequence length="107" mass="11993">MGQLVYAVSPPFDFDDRVLSHVKIVVGAKLRRKESFYLGWTVPSAKGSGRIAIWISPSIPLQFRFRSAAPGEINRVWIRAMELSAMGEGGMLVIDEDDAEEYVRQHA</sequence>
<dbReference type="InterPro" id="IPR057204">
    <property type="entry name" value="DUF7882"/>
</dbReference>
<keyword evidence="3" id="KW-1185">Reference proteome</keyword>
<gene>
    <name evidence="2" type="ORF">EV379_2783</name>
</gene>
<dbReference type="Pfam" id="PF25355">
    <property type="entry name" value="DUF7882"/>
    <property type="match status" value="1"/>
</dbReference>
<dbReference type="Proteomes" id="UP000291483">
    <property type="component" value="Unassembled WGS sequence"/>
</dbReference>
<evidence type="ECO:0000313" key="2">
    <source>
        <dbReference type="EMBL" id="RZU66427.1"/>
    </source>
</evidence>
<dbReference type="AlphaFoldDB" id="A0A4Q8AP75"/>
<evidence type="ECO:0000259" key="1">
    <source>
        <dbReference type="Pfam" id="PF25355"/>
    </source>
</evidence>
<feature type="domain" description="DUF7882" evidence="1">
    <location>
        <begin position="1"/>
        <end position="96"/>
    </location>
</feature>
<dbReference type="EMBL" id="SHLC01000001">
    <property type="protein sequence ID" value="RZU66427.1"/>
    <property type="molecule type" value="Genomic_DNA"/>
</dbReference>